<dbReference type="InterPro" id="IPR003599">
    <property type="entry name" value="Ig_sub"/>
</dbReference>
<evidence type="ECO:0000259" key="7">
    <source>
        <dbReference type="PROSITE" id="PS50835"/>
    </source>
</evidence>
<dbReference type="InterPro" id="IPR013783">
    <property type="entry name" value="Ig-like_fold"/>
</dbReference>
<evidence type="ECO:0000256" key="1">
    <source>
        <dbReference type="ARBA" id="ARBA00004479"/>
    </source>
</evidence>
<feature type="signal peptide" evidence="6">
    <location>
        <begin position="1"/>
        <end position="22"/>
    </location>
</feature>
<dbReference type="PANTHER" id="PTHR11640:SF157">
    <property type="entry name" value="V-SET AND IMMUNOGLOBULIN DOMAIN-CONTAINING PROTEIN 10"/>
    <property type="match status" value="1"/>
</dbReference>
<dbReference type="SUPFAM" id="SSF48726">
    <property type="entry name" value="Immunoglobulin"/>
    <property type="match status" value="2"/>
</dbReference>
<dbReference type="Pfam" id="PF13927">
    <property type="entry name" value="Ig_3"/>
    <property type="match status" value="1"/>
</dbReference>
<evidence type="ECO:0000256" key="3">
    <source>
        <dbReference type="ARBA" id="ARBA00023157"/>
    </source>
</evidence>
<dbReference type="SMART" id="SM00409">
    <property type="entry name" value="IG"/>
    <property type="match status" value="2"/>
</dbReference>
<feature type="domain" description="Ig-like" evidence="7">
    <location>
        <begin position="8"/>
        <end position="124"/>
    </location>
</feature>
<evidence type="ECO:0000256" key="6">
    <source>
        <dbReference type="SAM" id="SignalP"/>
    </source>
</evidence>
<dbReference type="EMBL" id="JAIPUX010001211">
    <property type="protein sequence ID" value="KAH0625432.1"/>
    <property type="molecule type" value="Genomic_DNA"/>
</dbReference>
<dbReference type="CDD" id="cd00096">
    <property type="entry name" value="Ig"/>
    <property type="match status" value="1"/>
</dbReference>
<evidence type="ECO:0000313" key="9">
    <source>
        <dbReference type="Proteomes" id="UP000826234"/>
    </source>
</evidence>
<dbReference type="InterPro" id="IPR007110">
    <property type="entry name" value="Ig-like_dom"/>
</dbReference>
<keyword evidence="4" id="KW-0325">Glycoprotein</keyword>
<accession>A0ABQ7T761</accession>
<name>A0ABQ7T761_PHRPL</name>
<gene>
    <name evidence="8" type="ORF">JD844_014938</name>
</gene>
<keyword evidence="3" id="KW-1015">Disulfide bond</keyword>
<dbReference type="InterPro" id="IPR051275">
    <property type="entry name" value="Cell_adhesion_signaling"/>
</dbReference>
<organism evidence="8 9">
    <name type="scientific">Phrynosoma platyrhinos</name>
    <name type="common">Desert horned lizard</name>
    <dbReference type="NCBI Taxonomy" id="52577"/>
    <lineage>
        <taxon>Eukaryota</taxon>
        <taxon>Metazoa</taxon>
        <taxon>Chordata</taxon>
        <taxon>Craniata</taxon>
        <taxon>Vertebrata</taxon>
        <taxon>Euteleostomi</taxon>
        <taxon>Lepidosauria</taxon>
        <taxon>Squamata</taxon>
        <taxon>Bifurcata</taxon>
        <taxon>Unidentata</taxon>
        <taxon>Episquamata</taxon>
        <taxon>Toxicofera</taxon>
        <taxon>Iguania</taxon>
        <taxon>Phrynosomatidae</taxon>
        <taxon>Phrynosomatinae</taxon>
        <taxon>Phrynosoma</taxon>
    </lineage>
</organism>
<feature type="domain" description="Ig-like" evidence="7">
    <location>
        <begin position="143"/>
        <end position="227"/>
    </location>
</feature>
<evidence type="ECO:0000256" key="5">
    <source>
        <dbReference type="ARBA" id="ARBA00023319"/>
    </source>
</evidence>
<dbReference type="PANTHER" id="PTHR11640">
    <property type="entry name" value="NEPHRIN"/>
    <property type="match status" value="1"/>
</dbReference>
<evidence type="ECO:0000256" key="4">
    <source>
        <dbReference type="ARBA" id="ARBA00023180"/>
    </source>
</evidence>
<comment type="caution">
    <text evidence="8">The sequence shown here is derived from an EMBL/GenBank/DDBJ whole genome shotgun (WGS) entry which is preliminary data.</text>
</comment>
<dbReference type="SMART" id="SM00406">
    <property type="entry name" value="IGv"/>
    <property type="match status" value="1"/>
</dbReference>
<proteinExistence type="predicted"/>
<feature type="chain" id="PRO_5045631489" description="Ig-like domain-containing protein" evidence="6">
    <location>
        <begin position="23"/>
        <end position="233"/>
    </location>
</feature>
<keyword evidence="5" id="KW-0393">Immunoglobulin domain</keyword>
<dbReference type="PROSITE" id="PS50835">
    <property type="entry name" value="IG_LIKE"/>
    <property type="match status" value="2"/>
</dbReference>
<keyword evidence="9" id="KW-1185">Reference proteome</keyword>
<dbReference type="InterPro" id="IPR036179">
    <property type="entry name" value="Ig-like_dom_sf"/>
</dbReference>
<keyword evidence="6" id="KW-0732">Signal</keyword>
<dbReference type="InterPro" id="IPR003598">
    <property type="entry name" value="Ig_sub2"/>
</dbReference>
<sequence>MAIRPVGPLVLLLLLLLALAWARKAAGAVREQKRREGTEEQVVGEVGGEVILTCRNASWPAVQVDWFHGEPGAIPILFSSDGKLPSDARFSLVGNSSLHISGLRLEDEGNYTCKETLNATASLHRIQLLIASGPGQVNVNIYPTTALLNGTLYAKRHDILNFTCTSDSFPTPTTKWDFNQSMSLQEPFTEVNDTLGYFVLYNISPRYQGNYSCLVTNPLSGRRQTVTRELLIY</sequence>
<comment type="subcellular location">
    <subcellularLocation>
        <location evidence="1">Membrane</location>
        <topology evidence="1">Single-pass type I membrane protein</topology>
    </subcellularLocation>
</comment>
<keyword evidence="2" id="KW-0472">Membrane</keyword>
<evidence type="ECO:0000313" key="8">
    <source>
        <dbReference type="EMBL" id="KAH0625432.1"/>
    </source>
</evidence>
<dbReference type="InterPro" id="IPR013106">
    <property type="entry name" value="Ig_V-set"/>
</dbReference>
<reference evidence="8 9" key="1">
    <citation type="journal article" date="2022" name="Gigascience">
        <title>A chromosome-level genome assembly and annotation of the desert horned lizard, Phrynosoma platyrhinos, provides insight into chromosomal rearrangements among reptiles.</title>
        <authorList>
            <person name="Koochekian N."/>
            <person name="Ascanio A."/>
            <person name="Farleigh K."/>
            <person name="Card D.C."/>
            <person name="Schield D.R."/>
            <person name="Castoe T.A."/>
            <person name="Jezkova T."/>
        </authorList>
    </citation>
    <scope>NUCLEOTIDE SEQUENCE [LARGE SCALE GENOMIC DNA]</scope>
    <source>
        <strain evidence="8">NK-2021</strain>
    </source>
</reference>
<dbReference type="Pfam" id="PF07686">
    <property type="entry name" value="V-set"/>
    <property type="match status" value="1"/>
</dbReference>
<dbReference type="Proteomes" id="UP000826234">
    <property type="component" value="Unassembled WGS sequence"/>
</dbReference>
<protein>
    <recommendedName>
        <fullName evidence="7">Ig-like domain-containing protein</fullName>
    </recommendedName>
</protein>
<evidence type="ECO:0000256" key="2">
    <source>
        <dbReference type="ARBA" id="ARBA00023136"/>
    </source>
</evidence>
<dbReference type="SMART" id="SM00408">
    <property type="entry name" value="IGc2"/>
    <property type="match status" value="2"/>
</dbReference>
<dbReference type="Gene3D" id="2.60.40.10">
    <property type="entry name" value="Immunoglobulins"/>
    <property type="match status" value="2"/>
</dbReference>